<dbReference type="Pfam" id="PF03613">
    <property type="entry name" value="EIID-AGA"/>
    <property type="match status" value="1"/>
</dbReference>
<dbReference type="InterPro" id="IPR050303">
    <property type="entry name" value="GatZ_KbaZ_carbometab"/>
</dbReference>
<reference evidence="2 3" key="1">
    <citation type="submission" date="2020-07" db="EMBL/GenBank/DDBJ databases">
        <title>MOT database genomes.</title>
        <authorList>
            <person name="Joseph S."/>
            <person name="Aduse-Opoku J."/>
            <person name="Hashim A."/>
            <person name="Wade W."/>
            <person name="Curtis M."/>
        </authorList>
    </citation>
    <scope>NUCLEOTIDE SEQUENCE [LARGE SCALE GENOMIC DNA]</scope>
    <source>
        <strain evidence="2 3">STR</strain>
    </source>
</reference>
<comment type="caution">
    <text evidence="2">The sequence shown here is derived from an EMBL/GenBank/DDBJ whole genome shotgun (WGS) entry which is preliminary data.</text>
</comment>
<dbReference type="RefSeq" id="WP_179925702.1">
    <property type="nucleotide sequence ID" value="NZ_JACBXX010000160.1"/>
</dbReference>
<feature type="transmembrane region" description="Helical" evidence="1">
    <location>
        <begin position="178"/>
        <end position="199"/>
    </location>
</feature>
<name>A0A7Z0M7C4_9STRE</name>
<evidence type="ECO:0000256" key="1">
    <source>
        <dbReference type="SAM" id="Phobius"/>
    </source>
</evidence>
<organism evidence="2 3">
    <name type="scientific">Streptococcus danieliae</name>
    <dbReference type="NCBI Taxonomy" id="747656"/>
    <lineage>
        <taxon>Bacteria</taxon>
        <taxon>Bacillati</taxon>
        <taxon>Bacillota</taxon>
        <taxon>Bacilli</taxon>
        <taxon>Lactobacillales</taxon>
        <taxon>Streptococcaceae</taxon>
        <taxon>Streptococcus</taxon>
    </lineage>
</organism>
<proteinExistence type="predicted"/>
<feature type="transmembrane region" description="Helical" evidence="1">
    <location>
        <begin position="131"/>
        <end position="149"/>
    </location>
</feature>
<dbReference type="EMBL" id="JACBXX010000160">
    <property type="protein sequence ID" value="NYS97056.1"/>
    <property type="molecule type" value="Genomic_DNA"/>
</dbReference>
<dbReference type="AlphaFoldDB" id="A0A7Z0M7C4"/>
<dbReference type="GO" id="GO:0005886">
    <property type="term" value="C:plasma membrane"/>
    <property type="evidence" value="ECO:0007669"/>
    <property type="project" value="TreeGrafter"/>
</dbReference>
<evidence type="ECO:0000313" key="2">
    <source>
        <dbReference type="EMBL" id="NYS97056.1"/>
    </source>
</evidence>
<sequence length="271" mass="29563">MMKSKYKLTKADFNQINKRSLFTFQWGWNYERMQGSGYLYMILPQLRKMCGDGTDELKQMMKTHSQFFNTSNFFHTIVTGIDIALEEKEGVASKDAVSGIKTALMGPFAAIGDAIFPAIMGAIAANMAIEGNPVGVFLWVAVSMAINIFRWKQLEIAYKEGVSLVTTMQSHLEALTDAASVLGLFMVGALIATMINVKIAAVPEVFGVALDIQNYLDMILPRMVPALIAGGVYWLLGKKGMSSTKAIFIVIAIIVALAALGEAIGMDILTK</sequence>
<keyword evidence="1" id="KW-1133">Transmembrane helix</keyword>
<feature type="transmembrane region" description="Helical" evidence="1">
    <location>
        <begin position="103"/>
        <end position="125"/>
    </location>
</feature>
<dbReference type="PANTHER" id="PTHR32502:SF26">
    <property type="entry name" value="PHOSPHOTRANSFERASE SYSTEM SUGAR-SPECIFIC EIID COMPONENT"/>
    <property type="match status" value="1"/>
</dbReference>
<protein>
    <submittedName>
        <fullName evidence="2">PTS system mannose/fructose/sorbose family transporter subunit IID</fullName>
    </submittedName>
</protein>
<feature type="transmembrane region" description="Helical" evidence="1">
    <location>
        <begin position="219"/>
        <end position="236"/>
    </location>
</feature>
<dbReference type="PANTHER" id="PTHR32502">
    <property type="entry name" value="N-ACETYLGALACTOSAMINE PERMEASE II COMPONENT-RELATED"/>
    <property type="match status" value="1"/>
</dbReference>
<dbReference type="PROSITE" id="PS51108">
    <property type="entry name" value="PTS_EIID"/>
    <property type="match status" value="1"/>
</dbReference>
<dbReference type="GO" id="GO:0009401">
    <property type="term" value="P:phosphoenolpyruvate-dependent sugar phosphotransferase system"/>
    <property type="evidence" value="ECO:0007669"/>
    <property type="project" value="InterPro"/>
</dbReference>
<keyword evidence="1" id="KW-0812">Transmembrane</keyword>
<dbReference type="InterPro" id="IPR004704">
    <property type="entry name" value="PTS_IID_man"/>
</dbReference>
<evidence type="ECO:0000313" key="3">
    <source>
        <dbReference type="Proteomes" id="UP000589521"/>
    </source>
</evidence>
<gene>
    <name evidence="2" type="ORF">HZY94_07710</name>
</gene>
<feature type="transmembrane region" description="Helical" evidence="1">
    <location>
        <begin position="248"/>
        <end position="269"/>
    </location>
</feature>
<keyword evidence="1" id="KW-0472">Membrane</keyword>
<dbReference type="Proteomes" id="UP000589521">
    <property type="component" value="Unassembled WGS sequence"/>
</dbReference>
<accession>A0A7Z0M7C4</accession>